<protein>
    <submittedName>
        <fullName evidence="1">Cyc3</fullName>
    </submittedName>
</protein>
<dbReference type="EMBL" id="GBRH01209275">
    <property type="protein sequence ID" value="JAD88620.1"/>
    <property type="molecule type" value="Transcribed_RNA"/>
</dbReference>
<dbReference type="AlphaFoldDB" id="A0A0A9DSL2"/>
<proteinExistence type="predicted"/>
<organism evidence="1">
    <name type="scientific">Arundo donax</name>
    <name type="common">Giant reed</name>
    <name type="synonym">Donax arundinaceus</name>
    <dbReference type="NCBI Taxonomy" id="35708"/>
    <lineage>
        <taxon>Eukaryota</taxon>
        <taxon>Viridiplantae</taxon>
        <taxon>Streptophyta</taxon>
        <taxon>Embryophyta</taxon>
        <taxon>Tracheophyta</taxon>
        <taxon>Spermatophyta</taxon>
        <taxon>Magnoliopsida</taxon>
        <taxon>Liliopsida</taxon>
        <taxon>Poales</taxon>
        <taxon>Poaceae</taxon>
        <taxon>PACMAD clade</taxon>
        <taxon>Arundinoideae</taxon>
        <taxon>Arundineae</taxon>
        <taxon>Arundo</taxon>
    </lineage>
</organism>
<accession>A0A0A9DSL2</accession>
<reference evidence="1" key="1">
    <citation type="submission" date="2014-09" db="EMBL/GenBank/DDBJ databases">
        <authorList>
            <person name="Magalhaes I.L.F."/>
            <person name="Oliveira U."/>
            <person name="Santos F.R."/>
            <person name="Vidigal T.H.D.A."/>
            <person name="Brescovit A.D."/>
            <person name="Santos A.J."/>
        </authorList>
    </citation>
    <scope>NUCLEOTIDE SEQUENCE</scope>
    <source>
        <tissue evidence="1">Shoot tissue taken approximately 20 cm above the soil surface</tissue>
    </source>
</reference>
<sequence length="79" mass="8905">MIQHKNQIPMDIIGNNLTTQPMFHRCKLLNHPKHTNPAHQINGCCNICCIYADPPVCNLIEASSMYTHPSFSLSMEVVV</sequence>
<evidence type="ECO:0000313" key="1">
    <source>
        <dbReference type="EMBL" id="JAD88620.1"/>
    </source>
</evidence>
<name>A0A0A9DSL2_ARUDO</name>
<reference evidence="1" key="2">
    <citation type="journal article" date="2015" name="Data Brief">
        <title>Shoot transcriptome of the giant reed, Arundo donax.</title>
        <authorList>
            <person name="Barrero R.A."/>
            <person name="Guerrero F.D."/>
            <person name="Moolhuijzen P."/>
            <person name="Goolsby J.A."/>
            <person name="Tidwell J."/>
            <person name="Bellgard S.E."/>
            <person name="Bellgard M.I."/>
        </authorList>
    </citation>
    <scope>NUCLEOTIDE SEQUENCE</scope>
    <source>
        <tissue evidence="1">Shoot tissue taken approximately 20 cm above the soil surface</tissue>
    </source>
</reference>